<reference evidence="16" key="1">
    <citation type="submission" date="2025-08" db="UniProtKB">
        <authorList>
            <consortium name="Ensembl"/>
        </authorList>
    </citation>
    <scope>IDENTIFICATION</scope>
</reference>
<feature type="compositionally biased region" description="Basic and acidic residues" evidence="11">
    <location>
        <begin position="1143"/>
        <end position="1164"/>
    </location>
</feature>
<dbReference type="PANTHER" id="PTHR12157">
    <property type="entry name" value="REGULATING SYNAPTIC MEMBRANE EXOCYTOSIS PROTEIN"/>
    <property type="match status" value="1"/>
</dbReference>
<feature type="compositionally biased region" description="Basic and acidic residues" evidence="11">
    <location>
        <begin position="318"/>
        <end position="339"/>
    </location>
</feature>
<evidence type="ECO:0000256" key="3">
    <source>
        <dbReference type="ARBA" id="ARBA00022737"/>
    </source>
</evidence>
<feature type="compositionally biased region" description="Basic and acidic residues" evidence="11">
    <location>
        <begin position="383"/>
        <end position="407"/>
    </location>
</feature>
<evidence type="ECO:0000256" key="5">
    <source>
        <dbReference type="ARBA" id="ARBA00022782"/>
    </source>
</evidence>
<keyword evidence="17" id="KW-1185">Reference proteome</keyword>
<dbReference type="PROSITE" id="PS50004">
    <property type="entry name" value="C2"/>
    <property type="match status" value="2"/>
</dbReference>
<feature type="domain" description="FYVE-type" evidence="14">
    <location>
        <begin position="86"/>
        <end position="146"/>
    </location>
</feature>
<feature type="compositionally biased region" description="Pro residues" evidence="11">
    <location>
        <begin position="10"/>
        <end position="21"/>
    </location>
</feature>
<evidence type="ECO:0000259" key="14">
    <source>
        <dbReference type="PROSITE" id="PS50178"/>
    </source>
</evidence>
<evidence type="ECO:0000256" key="7">
    <source>
        <dbReference type="ARBA" id="ARBA00023018"/>
    </source>
</evidence>
<keyword evidence="3" id="KW-0677">Repeat</keyword>
<feature type="compositionally biased region" description="Polar residues" evidence="11">
    <location>
        <begin position="1297"/>
        <end position="1309"/>
    </location>
</feature>
<dbReference type="GO" id="GO:0030154">
    <property type="term" value="P:cell differentiation"/>
    <property type="evidence" value="ECO:0007669"/>
    <property type="project" value="UniProtKB-KW"/>
</dbReference>
<dbReference type="GO" id="GO:0042734">
    <property type="term" value="C:presynaptic membrane"/>
    <property type="evidence" value="ECO:0007669"/>
    <property type="project" value="TreeGrafter"/>
</dbReference>
<feature type="domain" description="C2" evidence="12">
    <location>
        <begin position="747"/>
        <end position="870"/>
    </location>
</feature>
<evidence type="ECO:0000256" key="8">
    <source>
        <dbReference type="ARBA" id="ARBA00034103"/>
    </source>
</evidence>
<feature type="compositionally biased region" description="Basic and acidic residues" evidence="11">
    <location>
        <begin position="177"/>
        <end position="187"/>
    </location>
</feature>
<dbReference type="GO" id="GO:0031267">
    <property type="term" value="F:small GTPase binding"/>
    <property type="evidence" value="ECO:0007669"/>
    <property type="project" value="InterPro"/>
</dbReference>
<dbReference type="GO" id="GO:0048791">
    <property type="term" value="P:calcium ion-regulated exocytosis of neurotransmitter"/>
    <property type="evidence" value="ECO:0007669"/>
    <property type="project" value="TreeGrafter"/>
</dbReference>
<feature type="region of interest" description="Disordered" evidence="11">
    <location>
        <begin position="1291"/>
        <end position="1314"/>
    </location>
</feature>
<organism evidence="16 17">
    <name type="scientific">Chrysemys picta bellii</name>
    <name type="common">Western painted turtle</name>
    <name type="synonym">Emys bellii</name>
    <dbReference type="NCBI Taxonomy" id="8478"/>
    <lineage>
        <taxon>Eukaryota</taxon>
        <taxon>Metazoa</taxon>
        <taxon>Chordata</taxon>
        <taxon>Craniata</taxon>
        <taxon>Vertebrata</taxon>
        <taxon>Euteleostomi</taxon>
        <taxon>Archelosauria</taxon>
        <taxon>Testudinata</taxon>
        <taxon>Testudines</taxon>
        <taxon>Cryptodira</taxon>
        <taxon>Durocryptodira</taxon>
        <taxon>Testudinoidea</taxon>
        <taxon>Emydidae</taxon>
        <taxon>Chrysemys</taxon>
    </lineage>
</organism>
<dbReference type="FunFam" id="2.30.42.10:FF:000003">
    <property type="entry name" value="Regulating synaptic membrane exocytosis protein 1, putative"/>
    <property type="match status" value="1"/>
</dbReference>
<keyword evidence="7" id="KW-0770">Synapse</keyword>
<feature type="region of interest" description="Disordered" evidence="11">
    <location>
        <begin position="944"/>
        <end position="1252"/>
    </location>
</feature>
<dbReference type="PANTHER" id="PTHR12157:SF15">
    <property type="entry name" value="REGULATING SYNAPTIC MEMBRANE EXOCYTOSIS PROTEIN 2"/>
    <property type="match status" value="1"/>
</dbReference>
<feature type="coiled-coil region" evidence="10">
    <location>
        <begin position="41"/>
        <end position="85"/>
    </location>
</feature>
<protein>
    <submittedName>
        <fullName evidence="16">Regulating synaptic membrane exocytosis 2</fullName>
    </submittedName>
</protein>
<feature type="domain" description="PDZ" evidence="13">
    <location>
        <begin position="594"/>
        <end position="680"/>
    </location>
</feature>
<evidence type="ECO:0000256" key="11">
    <source>
        <dbReference type="SAM" id="MobiDB-lite"/>
    </source>
</evidence>
<dbReference type="SUPFAM" id="SSF49562">
    <property type="entry name" value="C2 domain (Calcium/lipid-binding domain, CaLB)"/>
    <property type="match status" value="2"/>
</dbReference>
<evidence type="ECO:0000256" key="1">
    <source>
        <dbReference type="ARBA" id="ARBA00022553"/>
    </source>
</evidence>
<feature type="compositionally biased region" description="Polar residues" evidence="11">
    <location>
        <begin position="211"/>
        <end position="221"/>
    </location>
</feature>
<comment type="subcellular location">
    <subcellularLocation>
        <location evidence="8">Synapse</location>
    </subcellularLocation>
</comment>
<dbReference type="Gene3D" id="2.30.42.10">
    <property type="match status" value="1"/>
</dbReference>
<dbReference type="CDD" id="cd06714">
    <property type="entry name" value="PDZ_RIM-like"/>
    <property type="match status" value="1"/>
</dbReference>
<dbReference type="InterPro" id="IPR010911">
    <property type="entry name" value="Rab_BD"/>
</dbReference>
<dbReference type="GO" id="GO:0048788">
    <property type="term" value="C:cytoskeleton of presynaptic active zone"/>
    <property type="evidence" value="ECO:0007669"/>
    <property type="project" value="TreeGrafter"/>
</dbReference>
<dbReference type="GO" id="GO:0042391">
    <property type="term" value="P:regulation of membrane potential"/>
    <property type="evidence" value="ECO:0007669"/>
    <property type="project" value="TreeGrafter"/>
</dbReference>
<feature type="compositionally biased region" description="Low complexity" evidence="11">
    <location>
        <begin position="1227"/>
        <end position="1245"/>
    </location>
</feature>
<dbReference type="InterPro" id="IPR036034">
    <property type="entry name" value="PDZ_sf"/>
</dbReference>
<evidence type="ECO:0000256" key="2">
    <source>
        <dbReference type="ARBA" id="ARBA00022723"/>
    </source>
</evidence>
<feature type="compositionally biased region" description="Basic and acidic residues" evidence="11">
    <location>
        <begin position="1043"/>
        <end position="1056"/>
    </location>
</feature>
<feature type="compositionally biased region" description="Polar residues" evidence="11">
    <location>
        <begin position="188"/>
        <end position="203"/>
    </location>
</feature>
<feature type="compositionally biased region" description="Basic and acidic residues" evidence="11">
    <location>
        <begin position="448"/>
        <end position="465"/>
    </location>
</feature>
<dbReference type="FunFam" id="2.60.40.150:FF:000003">
    <property type="entry name" value="Regulating synaptic membrane exocytosis protein 2"/>
    <property type="match status" value="1"/>
</dbReference>
<dbReference type="SMART" id="SM00239">
    <property type="entry name" value="C2"/>
    <property type="match status" value="2"/>
</dbReference>
<feature type="region of interest" description="Disordered" evidence="11">
    <location>
        <begin position="1"/>
        <end position="33"/>
    </location>
</feature>
<dbReference type="FunFam" id="2.60.40.150:FF:000001">
    <property type="entry name" value="Regulating synaptic membrane exocytosis 3, isoform CRA_a"/>
    <property type="match status" value="1"/>
</dbReference>
<dbReference type="InterPro" id="IPR011011">
    <property type="entry name" value="Znf_FYVE_PHD"/>
</dbReference>
<proteinExistence type="predicted"/>
<feature type="compositionally biased region" description="Polar residues" evidence="11">
    <location>
        <begin position="1116"/>
        <end position="1126"/>
    </location>
</feature>
<dbReference type="Gene3D" id="3.30.40.10">
    <property type="entry name" value="Zinc/RING finger domain, C3HC4 (zinc finger)"/>
    <property type="match status" value="1"/>
</dbReference>
<evidence type="ECO:0000256" key="10">
    <source>
        <dbReference type="SAM" id="Coils"/>
    </source>
</evidence>
<dbReference type="InterPro" id="IPR001478">
    <property type="entry name" value="PDZ"/>
</dbReference>
<dbReference type="Proteomes" id="UP000694380">
    <property type="component" value="Unplaced"/>
</dbReference>
<feature type="compositionally biased region" description="Polar residues" evidence="11">
    <location>
        <begin position="999"/>
        <end position="1010"/>
    </location>
</feature>
<dbReference type="GO" id="GO:0050806">
    <property type="term" value="P:positive regulation of synaptic transmission"/>
    <property type="evidence" value="ECO:0007669"/>
    <property type="project" value="TreeGrafter"/>
</dbReference>
<reference evidence="16" key="2">
    <citation type="submission" date="2025-09" db="UniProtKB">
        <authorList>
            <consortium name="Ensembl"/>
        </authorList>
    </citation>
    <scope>IDENTIFICATION</scope>
</reference>
<dbReference type="GeneTree" id="ENSGT00940000155236"/>
<keyword evidence="2" id="KW-0479">Metal-binding</keyword>
<dbReference type="PROSITE" id="PS50916">
    <property type="entry name" value="RABBD"/>
    <property type="match status" value="1"/>
</dbReference>
<keyword evidence="4 9" id="KW-0863">Zinc-finger</keyword>
<dbReference type="Pfam" id="PF22601">
    <property type="entry name" value="RIM2a_ZnF"/>
    <property type="match status" value="1"/>
</dbReference>
<dbReference type="FunFam" id="3.30.40.10:FF:000044">
    <property type="entry name" value="Regulating synaptic membrane exocytosis protein 2"/>
    <property type="match status" value="1"/>
</dbReference>
<dbReference type="InterPro" id="IPR017455">
    <property type="entry name" value="Znf_FYVE-rel"/>
</dbReference>
<feature type="region of interest" description="Disordered" evidence="11">
    <location>
        <begin position="688"/>
        <end position="720"/>
    </location>
</feature>
<feature type="compositionally biased region" description="Basic and acidic residues" evidence="11">
    <location>
        <begin position="1011"/>
        <end position="1036"/>
    </location>
</feature>
<dbReference type="InterPro" id="IPR039032">
    <property type="entry name" value="Rim-like"/>
</dbReference>
<feature type="region of interest" description="Disordered" evidence="11">
    <location>
        <begin position="177"/>
        <end position="539"/>
    </location>
</feature>
<evidence type="ECO:0000259" key="15">
    <source>
        <dbReference type="PROSITE" id="PS50916"/>
    </source>
</evidence>
<dbReference type="Pfam" id="PF00595">
    <property type="entry name" value="PDZ"/>
    <property type="match status" value="1"/>
</dbReference>
<evidence type="ECO:0000256" key="4">
    <source>
        <dbReference type="ARBA" id="ARBA00022771"/>
    </source>
</evidence>
<dbReference type="GO" id="GO:0048167">
    <property type="term" value="P:regulation of synaptic plasticity"/>
    <property type="evidence" value="ECO:0007669"/>
    <property type="project" value="TreeGrafter"/>
</dbReference>
<keyword evidence="1" id="KW-0597">Phosphoprotein</keyword>
<dbReference type="Ensembl" id="ENSCPBT00000044084.1">
    <property type="protein sequence ID" value="ENSCPBP00000037592.1"/>
    <property type="gene ID" value="ENSCPBG00000026035.1"/>
</dbReference>
<keyword evidence="5" id="KW-0221">Differentiation</keyword>
<feature type="compositionally biased region" description="Basic and acidic residues" evidence="11">
    <location>
        <begin position="355"/>
        <end position="374"/>
    </location>
</feature>
<dbReference type="Gene3D" id="2.60.40.150">
    <property type="entry name" value="C2 domain"/>
    <property type="match status" value="2"/>
</dbReference>
<evidence type="ECO:0000256" key="9">
    <source>
        <dbReference type="PROSITE-ProRule" id="PRU00091"/>
    </source>
</evidence>
<name>A0A8C3IQU2_CHRPI</name>
<feature type="region of interest" description="Disordered" evidence="11">
    <location>
        <begin position="1330"/>
        <end position="1356"/>
    </location>
</feature>
<dbReference type="SUPFAM" id="SSF50156">
    <property type="entry name" value="PDZ domain-like"/>
    <property type="match status" value="1"/>
</dbReference>
<dbReference type="PROSITE" id="PS50106">
    <property type="entry name" value="PDZ"/>
    <property type="match status" value="1"/>
</dbReference>
<dbReference type="GO" id="GO:0044325">
    <property type="term" value="F:transmembrane transporter binding"/>
    <property type="evidence" value="ECO:0007669"/>
    <property type="project" value="TreeGrafter"/>
</dbReference>
<evidence type="ECO:0000259" key="13">
    <source>
        <dbReference type="PROSITE" id="PS50106"/>
    </source>
</evidence>
<feature type="compositionally biased region" description="Basic and acidic residues" evidence="11">
    <location>
        <begin position="246"/>
        <end position="261"/>
    </location>
</feature>
<evidence type="ECO:0000313" key="16">
    <source>
        <dbReference type="Ensembl" id="ENSCPBP00000037592.1"/>
    </source>
</evidence>
<dbReference type="GO" id="GO:0006886">
    <property type="term" value="P:intracellular protein transport"/>
    <property type="evidence" value="ECO:0007669"/>
    <property type="project" value="InterPro"/>
</dbReference>
<feature type="region of interest" description="Disordered" evidence="11">
    <location>
        <begin position="881"/>
        <end position="926"/>
    </location>
</feature>
<dbReference type="InterPro" id="IPR054386">
    <property type="entry name" value="RIM_Znf"/>
</dbReference>
<dbReference type="PROSITE" id="PS50178">
    <property type="entry name" value="ZF_FYVE"/>
    <property type="match status" value="1"/>
</dbReference>
<keyword evidence="6" id="KW-0862">Zinc</keyword>
<sequence>MSAPVGPRGGPAPPQPPPPQAPQSEMPDLSHLTEEERKIILAVMERQKKEEEKEQSVLKKLHQQFEMYKEQVKKMGEESQQQQEQKSDAPTCGICHKTKFADGCGHNCSYCQTKFCARCGGRVSLRSNKEDKVVMWVCNLCRKQQEILTKSGAWFYNSGSNTPQQLDQERIRGLRNEEAPQEKKAKLQEQSQYQGPSGDTSTPALDKNRPQVLTRQDSIKNGSGVKHQVASDTTSDRKRSPSVSRDQNRRYDQRDERDEYSQHATSDSAMPRSPSDYTDRRSQRGSQLYEEPELGDYRDSNRRSRRHSKEYSVEEDEVQNREEYERQRREEEYQARYRSDPNLARYPVKPQPYEEQMRIHAEVSRARHERRHSDVSLANTELEESRISMLRMERPSRQRSISERRAAMENQRSYSVERTREAQGPSPNRQRTTNHSPPTPRRSPIPLDRPDMRRTDSLRKQHHLDPSSAVRKTKREKMETMLRNDSLSSDQSESVRPPPPKPHKTKKGGKMRQVSLSSSEEELASTPEYTSCDDVEIESESVSEKGDMDYNWVDHTSWHSSEASPMSLHPVTWQPSKDGDRLIGRILLNKRLKDGSVPRDSGALLGLKVVGGKMTETGRLCAFITKVKKGSLADTVGHLRPGDEVLEWNGRLLQGATFEEVYNIILESKPEPQVELVVSRPIGDIPRIPDSTHAQLESSSSSFESQKMDRPSISVTSPMSPGMLRDVPQFLSGQLSSQSLSRRTTPFVPRVQIKLWYDKVGHQLIVTILGAKDLPSREDGRPRNPYVKIYFLPDRSDKNKRRTKTVKKTLEPKWNQTFIYSPVHRREFRERMLEITLWDQARVREEESEFLGEILIELETALLDDEPHWYKLQTHDVSSLPLPHPSPYLPRRQLHGESPTRRLQNKGLYSYNSGSKRISDSEVSDYDCDDGIGVVSDYRHNGRDLQSSTLSVPEQVMSSNHCSRSGSPHRTDSIGRTRSWSPSVPPPQSRNVEQGPRGTRSTAAHYNTMNRMDRHHAIDDHYSPDRERRTRQERRVPNTYYDDTTHTPERNCEAPDRQPYQRSRSTEQRPVLERTNSRSRSTERPDSNLMRSMPSLMTGRSAPPSPALSRSHPRTGSVQTSPSSTPVAGRRGRQLPQLPPKGTLERKEAESSRRRNSEEKKADPENGNAGGMDVEERNRQMKISKYKQAAGSDSRLEQDYHSKYRSGRDPQRGSDNISNKSSDSDVSDVSAVSRTSSASRFSSTSYMSVQSERLRGNKKISVFTSKMQSRQMGTSGKNMTKSTSIGGDMYTLEKNDGSQSDTAVGTVGTSGKKRRSSIGAKMVAIVGLSRKSRSTSQLSQTEAGGKKLRSTVQRSTETGLAVEMRNWMTRQASRESTDGSMNSYSSEGNLIFPGVRLASDSQFSDFLDGLGPAQLVGRQTLATPSMGDIQVGMMDKKGQLEVEIIRARGLVVKPGSKTLPAPYVKVYLLENGACIAKKKTKVARKTLEPLYQQLLSFEDSPQGKVLQIIVWGDYGRMDHKSFMGVAQILLDELDLSNMVIGWFKLFPPSSLVDPTLAPLTRRASQSSLESSTGPSYARS</sequence>
<dbReference type="Pfam" id="PF00168">
    <property type="entry name" value="C2"/>
    <property type="match status" value="2"/>
</dbReference>
<feature type="compositionally biased region" description="Basic and acidic residues" evidence="11">
    <location>
        <begin position="1194"/>
        <end position="1212"/>
    </location>
</feature>
<evidence type="ECO:0000259" key="12">
    <source>
        <dbReference type="PROSITE" id="PS50004"/>
    </source>
</evidence>
<dbReference type="CDD" id="cd04031">
    <property type="entry name" value="C2A_RIM1alpha"/>
    <property type="match status" value="1"/>
</dbReference>
<dbReference type="InterPro" id="IPR013083">
    <property type="entry name" value="Znf_RING/FYVE/PHD"/>
</dbReference>
<feature type="compositionally biased region" description="Polar residues" evidence="11">
    <location>
        <begin position="944"/>
        <end position="968"/>
    </location>
</feature>
<feature type="domain" description="RabBD" evidence="15">
    <location>
        <begin position="26"/>
        <end position="158"/>
    </location>
</feature>
<feature type="compositionally biased region" description="Basic residues" evidence="11">
    <location>
        <begin position="501"/>
        <end position="510"/>
    </location>
</feature>
<keyword evidence="10" id="KW-0175">Coiled coil</keyword>
<feature type="compositionally biased region" description="Basic and acidic residues" evidence="11">
    <location>
        <begin position="1064"/>
        <end position="1086"/>
    </location>
</feature>
<accession>A0A8C3IQU2</accession>
<dbReference type="InterPro" id="IPR035892">
    <property type="entry name" value="C2_domain_sf"/>
</dbReference>
<feature type="compositionally biased region" description="Polar residues" evidence="11">
    <location>
        <begin position="425"/>
        <end position="436"/>
    </location>
</feature>
<feature type="domain" description="C2" evidence="12">
    <location>
        <begin position="1425"/>
        <end position="1543"/>
    </location>
</feature>
<gene>
    <name evidence="16" type="primary">RIMS2</name>
</gene>
<feature type="compositionally biased region" description="Polar residues" evidence="11">
    <location>
        <begin position="483"/>
        <end position="494"/>
    </location>
</feature>
<dbReference type="GO" id="GO:0008270">
    <property type="term" value="F:zinc ion binding"/>
    <property type="evidence" value="ECO:0007669"/>
    <property type="project" value="UniProtKB-KW"/>
</dbReference>
<dbReference type="SMART" id="SM00228">
    <property type="entry name" value="PDZ"/>
    <property type="match status" value="1"/>
</dbReference>
<evidence type="ECO:0000313" key="17">
    <source>
        <dbReference type="Proteomes" id="UP000694380"/>
    </source>
</evidence>
<dbReference type="GO" id="GO:2000300">
    <property type="term" value="P:regulation of synaptic vesicle exocytosis"/>
    <property type="evidence" value="ECO:0007669"/>
    <property type="project" value="TreeGrafter"/>
</dbReference>
<dbReference type="SUPFAM" id="SSF57903">
    <property type="entry name" value="FYVE/PHD zinc finger"/>
    <property type="match status" value="1"/>
</dbReference>
<dbReference type="CDD" id="cd04028">
    <property type="entry name" value="C2B_RIM1alpha"/>
    <property type="match status" value="1"/>
</dbReference>
<evidence type="ECO:0000256" key="6">
    <source>
        <dbReference type="ARBA" id="ARBA00022833"/>
    </source>
</evidence>
<dbReference type="InterPro" id="IPR000008">
    <property type="entry name" value="C2_dom"/>
</dbReference>